<dbReference type="Proteomes" id="UP000638732">
    <property type="component" value="Unassembled WGS sequence"/>
</dbReference>
<evidence type="ECO:0000313" key="2">
    <source>
        <dbReference type="EMBL" id="NCD71082.1"/>
    </source>
</evidence>
<sequence>MKANNKLLTLLLCLAVIPGMAQIVTKVDLLKLSDEQKINIYNRGGGVLKGSEAVMHLDERPDDGVAWLTGESFTNGTIEFDIKGKDVYQQSFLGMAFHGVNDSTFNLIYFRPFNFKTDDAVRRSHAVQYVSAPKYDWPLLREKFPNKYEQPIDPAPDPNNWFHAKIVVQGVTISVYVNHNNKPALVVQQLAKLNGDKIGFWVGNGSGGEWKNLTISKDQ</sequence>
<dbReference type="EMBL" id="WWEO01000044">
    <property type="protein sequence ID" value="NCD71082.1"/>
    <property type="molecule type" value="Genomic_DNA"/>
</dbReference>
<keyword evidence="3" id="KW-1185">Reference proteome</keyword>
<dbReference type="RefSeq" id="WP_166587058.1">
    <property type="nucleotide sequence ID" value="NZ_WWEO01000044.1"/>
</dbReference>
<dbReference type="Gene3D" id="2.60.120.560">
    <property type="entry name" value="Exo-inulinase, domain 1"/>
    <property type="match status" value="1"/>
</dbReference>
<gene>
    <name evidence="2" type="ORF">GSY63_17075</name>
</gene>
<proteinExistence type="predicted"/>
<comment type="caution">
    <text evidence="2">The sequence shown here is derived from an EMBL/GenBank/DDBJ whole genome shotgun (WGS) entry which is preliminary data.</text>
</comment>
<feature type="signal peptide" evidence="1">
    <location>
        <begin position="1"/>
        <end position="21"/>
    </location>
</feature>
<reference evidence="2" key="2">
    <citation type="submission" date="2020-10" db="EMBL/GenBank/DDBJ databases">
        <title>Mucilaginibacter sp. nov., isolated from soil.</title>
        <authorList>
            <person name="Jeon C.O."/>
        </authorList>
    </citation>
    <scope>NUCLEOTIDE SEQUENCE</scope>
    <source>
        <strain evidence="2">R11</strain>
    </source>
</reference>
<evidence type="ECO:0008006" key="4">
    <source>
        <dbReference type="Google" id="ProtNLM"/>
    </source>
</evidence>
<accession>A0A965ZJ92</accession>
<reference evidence="2" key="1">
    <citation type="submission" date="2020-01" db="EMBL/GenBank/DDBJ databases">
        <authorList>
            <person name="Seo Y.L."/>
        </authorList>
    </citation>
    <scope>NUCLEOTIDE SEQUENCE</scope>
    <source>
        <strain evidence="2">R11</strain>
    </source>
</reference>
<protein>
    <recommendedName>
        <fullName evidence="4">3-keto-disaccharide hydrolase domain-containing protein</fullName>
    </recommendedName>
</protein>
<keyword evidence="1" id="KW-0732">Signal</keyword>
<feature type="chain" id="PRO_5037052948" description="3-keto-disaccharide hydrolase domain-containing protein" evidence="1">
    <location>
        <begin position="22"/>
        <end position="219"/>
    </location>
</feature>
<name>A0A965ZJ92_9SPHI</name>
<evidence type="ECO:0000256" key="1">
    <source>
        <dbReference type="SAM" id="SignalP"/>
    </source>
</evidence>
<evidence type="ECO:0000313" key="3">
    <source>
        <dbReference type="Proteomes" id="UP000638732"/>
    </source>
</evidence>
<dbReference type="AlphaFoldDB" id="A0A965ZJ92"/>
<organism evidence="2 3">
    <name type="scientific">Mucilaginibacter agri</name>
    <dbReference type="NCBI Taxonomy" id="2695265"/>
    <lineage>
        <taxon>Bacteria</taxon>
        <taxon>Pseudomonadati</taxon>
        <taxon>Bacteroidota</taxon>
        <taxon>Sphingobacteriia</taxon>
        <taxon>Sphingobacteriales</taxon>
        <taxon>Sphingobacteriaceae</taxon>
        <taxon>Mucilaginibacter</taxon>
    </lineage>
</organism>